<feature type="domain" description="PA1123-like" evidence="1">
    <location>
        <begin position="1"/>
        <end position="105"/>
    </location>
</feature>
<reference evidence="2" key="2">
    <citation type="submission" date="2023-01" db="EMBL/GenBank/DDBJ databases">
        <authorList>
            <person name="Sun Q."/>
            <person name="Evtushenko L."/>
        </authorList>
    </citation>
    <scope>NUCLEOTIDE SEQUENCE</scope>
    <source>
        <strain evidence="2">VKM B-2935</strain>
    </source>
</reference>
<sequence>MKLTSASICTAADNLKGFVGFNTKTGQHLVRFSEDSFGLDVVESSITPTCEFVWVQVEGDLMTLSRDCLQLLLDQNIDDRLDLAPELHVYMRRRDLPEIRAERRLQKTCSGDCRNGSCKNGHTHHESAERLPTITLL</sequence>
<dbReference type="InterPro" id="IPR036808">
    <property type="entry name" value="PA1123-like_sf"/>
</dbReference>
<dbReference type="Gene3D" id="3.90.1650.10">
    <property type="entry name" value="PA1123-like"/>
    <property type="match status" value="1"/>
</dbReference>
<evidence type="ECO:0000313" key="2">
    <source>
        <dbReference type="EMBL" id="GLK91340.1"/>
    </source>
</evidence>
<proteinExistence type="predicted"/>
<reference evidence="2" key="1">
    <citation type="journal article" date="2014" name="Int. J. Syst. Evol. Microbiol.">
        <title>Complete genome sequence of Corynebacterium casei LMG S-19264T (=DSM 44701T), isolated from a smear-ripened cheese.</title>
        <authorList>
            <consortium name="US DOE Joint Genome Institute (JGI-PGF)"/>
            <person name="Walter F."/>
            <person name="Albersmeier A."/>
            <person name="Kalinowski J."/>
            <person name="Ruckert C."/>
        </authorList>
    </citation>
    <scope>NUCLEOTIDE SEQUENCE</scope>
    <source>
        <strain evidence="2">VKM B-2935</strain>
    </source>
</reference>
<dbReference type="EMBL" id="BSFN01000019">
    <property type="protein sequence ID" value="GLK91340.1"/>
    <property type="molecule type" value="Genomic_DNA"/>
</dbReference>
<keyword evidence="3" id="KW-1185">Reference proteome</keyword>
<organism evidence="2 3">
    <name type="scientific">Pseudomonas turukhanskensis</name>
    <dbReference type="NCBI Taxonomy" id="1806536"/>
    <lineage>
        <taxon>Bacteria</taxon>
        <taxon>Pseudomonadati</taxon>
        <taxon>Pseudomonadota</taxon>
        <taxon>Gammaproteobacteria</taxon>
        <taxon>Pseudomonadales</taxon>
        <taxon>Pseudomonadaceae</taxon>
        <taxon>Pseudomonas</taxon>
    </lineage>
</organism>
<evidence type="ECO:0000259" key="1">
    <source>
        <dbReference type="Pfam" id="PF09634"/>
    </source>
</evidence>
<protein>
    <recommendedName>
        <fullName evidence="1">PA1123-like domain-containing protein</fullName>
    </recommendedName>
</protein>
<comment type="caution">
    <text evidence="2">The sequence shown here is derived from an EMBL/GenBank/DDBJ whole genome shotgun (WGS) entry which is preliminary data.</text>
</comment>
<dbReference type="Proteomes" id="UP001143328">
    <property type="component" value="Unassembled WGS sequence"/>
</dbReference>
<dbReference type="InterPro" id="IPR023117">
    <property type="entry name" value="PA1123-like_domain"/>
</dbReference>
<dbReference type="SUPFAM" id="SSF160477">
    <property type="entry name" value="PA1123-like"/>
    <property type="match status" value="1"/>
</dbReference>
<dbReference type="Pfam" id="PF09634">
    <property type="entry name" value="DUF2025"/>
    <property type="match status" value="1"/>
</dbReference>
<dbReference type="AlphaFoldDB" id="A0A9W6KBU3"/>
<name>A0A9W6KBU3_9PSED</name>
<evidence type="ECO:0000313" key="3">
    <source>
        <dbReference type="Proteomes" id="UP001143328"/>
    </source>
</evidence>
<gene>
    <name evidence="2" type="ORF">GCM10017655_44040</name>
</gene>
<accession>A0A9W6KBU3</accession>